<dbReference type="RefSeq" id="WP_135633047.1">
    <property type="nucleotide sequence ID" value="NZ_RQFE01000014.1"/>
</dbReference>
<evidence type="ECO:0000313" key="2">
    <source>
        <dbReference type="EMBL" id="TGK71809.1"/>
    </source>
</evidence>
<protein>
    <submittedName>
        <fullName evidence="2">Uncharacterized protein</fullName>
    </submittedName>
</protein>
<evidence type="ECO:0000256" key="1">
    <source>
        <dbReference type="SAM" id="Phobius"/>
    </source>
</evidence>
<sequence length="607" mass="71057">MNLKILIYPRFGSLEIHSPWIYLGSNIQNYQRIQSETKWEALSLSENIQKQKTLLIPKILKFIKELGLLNNNSLSWEMTHLAGRNNIVSPFFLSVVQLSGIIQTISERKNQATNDLVIICEDFFLANSLKQSLKEIKIKIQFPLFVYFGNYLFNIFYSIAYFIFQLGRQIKIQYQFSKQAKNTRNKKRDFSNDKELLLFHLCLTEKNILSHGKLTCNYFTTMLDYLENKGKNIVRIPWLFSVKRIPLHVTFSKLRESDAWIPEDYLSFFGYVSSFFRSIFSSFSLFKKCAFDGINVSALLDREFWLHFRSSPNLNSFYKYYFALGKSFPNAKMIRSYDHFENMPFEKVIPVFFRSQKDLDFLQIGYHHSLVSNDFFGYHLFEGEEHFQHFPDFIVTNGSIDTSRYQQKPIDKKRVITGPSLRQKFVKLEKITHIRKEQLAILLSMDTGASIEILTFFSKLDAYLNEKGIQVILRTHPLLPFDVLKRKFGNLNLPDHWRVSNRDLYDDLVESKFAAVMASASIIDAVLAGCIPIPVSRLLDFDWNGLDFLSDKHRILRSVSGEKLKDHLQYLYSMKSEELEKEIKAVLNSLYTGINSDEKKIKDKFLI</sequence>
<keyword evidence="3" id="KW-1185">Reference proteome</keyword>
<name>A0A6N4QG90_9LEPT</name>
<dbReference type="OrthoDB" id="345178at2"/>
<dbReference type="Proteomes" id="UP000297239">
    <property type="component" value="Unassembled WGS sequence"/>
</dbReference>
<keyword evidence="1" id="KW-0472">Membrane</keyword>
<dbReference type="EMBL" id="RQFF01000016">
    <property type="protein sequence ID" value="TGK71809.1"/>
    <property type="molecule type" value="Genomic_DNA"/>
</dbReference>
<comment type="caution">
    <text evidence="2">The sequence shown here is derived from an EMBL/GenBank/DDBJ whole genome shotgun (WGS) entry which is preliminary data.</text>
</comment>
<keyword evidence="1" id="KW-0812">Transmembrane</keyword>
<organism evidence="2 3">
    <name type="scientific">Leptospira kanakyensis</name>
    <dbReference type="NCBI Taxonomy" id="2484968"/>
    <lineage>
        <taxon>Bacteria</taxon>
        <taxon>Pseudomonadati</taxon>
        <taxon>Spirochaetota</taxon>
        <taxon>Spirochaetia</taxon>
        <taxon>Leptospirales</taxon>
        <taxon>Leptospiraceae</taxon>
        <taxon>Leptospira</taxon>
    </lineage>
</organism>
<keyword evidence="1" id="KW-1133">Transmembrane helix</keyword>
<accession>A0A6N4QG90</accession>
<evidence type="ECO:0000313" key="3">
    <source>
        <dbReference type="Proteomes" id="UP000297239"/>
    </source>
</evidence>
<proteinExistence type="predicted"/>
<gene>
    <name evidence="2" type="ORF">EHQ18_07525</name>
</gene>
<reference evidence="2" key="1">
    <citation type="journal article" date="2019" name="PLoS Negl. Trop. Dis.">
        <title>Revisiting the worldwide diversity of Leptospira species in the environment.</title>
        <authorList>
            <person name="Vincent A.T."/>
            <person name="Schiettekatte O."/>
            <person name="Bourhy P."/>
            <person name="Veyrier F.J."/>
            <person name="Picardeau M."/>
        </authorList>
    </citation>
    <scope>NUCLEOTIDE SEQUENCE [LARGE SCALE GENOMIC DNA]</scope>
    <source>
        <strain evidence="2">201800293</strain>
    </source>
</reference>
<dbReference type="AlphaFoldDB" id="A0A6N4QG90"/>
<feature type="transmembrane region" description="Helical" evidence="1">
    <location>
        <begin position="144"/>
        <end position="164"/>
    </location>
</feature>